<feature type="chain" id="PRO_5045288678" evidence="1">
    <location>
        <begin position="21"/>
        <end position="45"/>
    </location>
</feature>
<protein>
    <submittedName>
        <fullName evidence="2">Conjugal transfer protein</fullName>
    </submittedName>
</protein>
<accession>A0ABT4LZL1</accession>
<keyword evidence="3" id="KW-1185">Reference proteome</keyword>
<proteinExistence type="predicted"/>
<evidence type="ECO:0000313" key="3">
    <source>
        <dbReference type="Proteomes" id="UP001068379"/>
    </source>
</evidence>
<dbReference type="RefSeq" id="WP_269355803.1">
    <property type="nucleotide sequence ID" value="NZ_JAPWHE010000001.1"/>
</dbReference>
<organism evidence="2 3">
    <name type="scientific">Castellaniella denitrificans</name>
    <dbReference type="NCBI Taxonomy" id="56119"/>
    <lineage>
        <taxon>Bacteria</taxon>
        <taxon>Pseudomonadati</taxon>
        <taxon>Pseudomonadota</taxon>
        <taxon>Betaproteobacteria</taxon>
        <taxon>Burkholderiales</taxon>
        <taxon>Alcaligenaceae</taxon>
        <taxon>Castellaniella</taxon>
    </lineage>
</organism>
<name>A0ABT4LZL1_9BURK</name>
<comment type="caution">
    <text evidence="2">The sequence shown here is derived from an EMBL/GenBank/DDBJ whole genome shotgun (WGS) entry which is preliminary data.</text>
</comment>
<sequence length="45" mass="4488">MKKIIAALALAGVLSGCAFHAPQPPQPADGPRVPVNATAPLIEGV</sequence>
<reference evidence="2" key="1">
    <citation type="submission" date="2022-12" db="EMBL/GenBank/DDBJ databases">
        <title>Bacterial isolates from different developmental stages of Nematostella vectensis.</title>
        <authorList>
            <person name="Fraune S."/>
        </authorList>
    </citation>
    <scope>NUCLEOTIDE SEQUENCE</scope>
    <source>
        <strain evidence="2">G21619-S1</strain>
    </source>
</reference>
<dbReference type="PROSITE" id="PS51257">
    <property type="entry name" value="PROKAR_LIPOPROTEIN"/>
    <property type="match status" value="1"/>
</dbReference>
<evidence type="ECO:0000313" key="2">
    <source>
        <dbReference type="EMBL" id="MCZ4328491.1"/>
    </source>
</evidence>
<dbReference type="Proteomes" id="UP001068379">
    <property type="component" value="Unassembled WGS sequence"/>
</dbReference>
<evidence type="ECO:0000256" key="1">
    <source>
        <dbReference type="SAM" id="SignalP"/>
    </source>
</evidence>
<dbReference type="EMBL" id="JAPWHE010000001">
    <property type="protein sequence ID" value="MCZ4328491.1"/>
    <property type="molecule type" value="Genomic_DNA"/>
</dbReference>
<keyword evidence="1" id="KW-0732">Signal</keyword>
<gene>
    <name evidence="2" type="ORF">O4H32_00800</name>
</gene>
<feature type="signal peptide" evidence="1">
    <location>
        <begin position="1"/>
        <end position="20"/>
    </location>
</feature>